<dbReference type="eggNOG" id="COG1651">
    <property type="taxonomic scope" value="Bacteria"/>
</dbReference>
<dbReference type="KEGG" id="ccun:CCUN_0783"/>
<protein>
    <submittedName>
        <fullName evidence="2">Putative thioredoxin-like protein, DsbA family</fullName>
    </submittedName>
</protein>
<evidence type="ECO:0000259" key="1">
    <source>
        <dbReference type="Pfam" id="PF13098"/>
    </source>
</evidence>
<dbReference type="OrthoDB" id="9800545at2"/>
<dbReference type="RefSeq" id="WP_027306147.1">
    <property type="nucleotide sequence ID" value="NZ_CP020867.1"/>
</dbReference>
<dbReference type="Proteomes" id="UP000192902">
    <property type="component" value="Chromosome"/>
</dbReference>
<dbReference type="EMBL" id="CP020867">
    <property type="protein sequence ID" value="ARJ56400.1"/>
    <property type="molecule type" value="Genomic_DNA"/>
</dbReference>
<dbReference type="SUPFAM" id="SSF52833">
    <property type="entry name" value="Thioredoxin-like"/>
    <property type="match status" value="1"/>
</dbReference>
<organism evidence="2 3">
    <name type="scientific">Campylobacter cuniculorum DSM 23162 = LMG 24588</name>
    <dbReference type="NCBI Taxonomy" id="1121267"/>
    <lineage>
        <taxon>Bacteria</taxon>
        <taxon>Pseudomonadati</taxon>
        <taxon>Campylobacterota</taxon>
        <taxon>Epsilonproteobacteria</taxon>
        <taxon>Campylobacterales</taxon>
        <taxon>Campylobacteraceae</taxon>
        <taxon>Campylobacter</taxon>
    </lineage>
</organism>
<dbReference type="STRING" id="1121267.CCUN_0783"/>
<dbReference type="Pfam" id="PF13098">
    <property type="entry name" value="Thioredoxin_2"/>
    <property type="match status" value="1"/>
</dbReference>
<dbReference type="AlphaFoldDB" id="A0A1W6BWG9"/>
<dbReference type="InterPro" id="IPR012336">
    <property type="entry name" value="Thioredoxin-like_fold"/>
</dbReference>
<feature type="domain" description="Thioredoxin-like fold" evidence="1">
    <location>
        <begin position="126"/>
        <end position="235"/>
    </location>
</feature>
<proteinExistence type="predicted"/>
<dbReference type="InterPro" id="IPR036249">
    <property type="entry name" value="Thioredoxin-like_sf"/>
</dbReference>
<sequence>MKKIYLALICANVLFGASNEQIIAFYSDSIKTRFPDAKISVSQRQKVANTDFESVVLNVEIDGKKQEEILFTKDNLIVPDLIDIKSKISYRQAYEVKKFEEARENFIQNAKTTIQKEDKVIRMGDKNKPAIYVFSDPECPFCREHLKEIKDELKDYQVNYILTPVHGKSAFEKSALIYKETQKAKNDEEKIAILNKYYDENIKTLPKVSEKELAEAFKLYEKYRSLGLKSVPTIIKD</sequence>
<gene>
    <name evidence="2" type="ORF">CCUN_0783</name>
</gene>
<dbReference type="Gene3D" id="3.40.30.10">
    <property type="entry name" value="Glutaredoxin"/>
    <property type="match status" value="1"/>
</dbReference>
<name>A0A1W6BWG9_9BACT</name>
<accession>A0A1W6BWG9</accession>
<evidence type="ECO:0000313" key="2">
    <source>
        <dbReference type="EMBL" id="ARJ56400.1"/>
    </source>
</evidence>
<evidence type="ECO:0000313" key="3">
    <source>
        <dbReference type="Proteomes" id="UP000192902"/>
    </source>
</evidence>
<reference evidence="2 3" key="1">
    <citation type="submission" date="2017-04" db="EMBL/GenBank/DDBJ databases">
        <title>Complete genome sequence of the Campylobacter cuniculorum type strain LMG24588.</title>
        <authorList>
            <person name="Miller W.G."/>
            <person name="Yee E."/>
            <person name="Revez J."/>
            <person name="Bono J.L."/>
            <person name="Rossi M."/>
        </authorList>
    </citation>
    <scope>NUCLEOTIDE SEQUENCE [LARGE SCALE GENOMIC DNA]</scope>
    <source>
        <strain evidence="2 3">LMG 24588</strain>
    </source>
</reference>